<protein>
    <recommendedName>
        <fullName evidence="3">PsbP C-terminal domain-containing protein</fullName>
    </recommendedName>
</protein>
<keyword evidence="2" id="KW-1185">Reference proteome</keyword>
<gene>
    <name evidence="1" type="ORF">JOC54_000234</name>
</gene>
<sequence>MKKGILISILIICFIIGGFFLTRAMNQADDIALSDNFTSGFIDENIETDEGFHYFESGNGKFSMWFPGGYYLSADPAQFESKETYEMLNLYQEATGDSTLDRHIQIEYFGEMDQEKADLTLSRILENFSYKNSYEVKDSNDLTISYGEVHVELNGKDTVLKEPKTNPANRYFALIETKNSKHVVAVTYMLFCKESSSCEINSKEEQNFFRQLSESIEYK</sequence>
<reference evidence="1" key="1">
    <citation type="submission" date="2021-01" db="EMBL/GenBank/DDBJ databases">
        <title>Genomic Encyclopedia of Type Strains, Phase IV (KMG-IV): sequencing the most valuable type-strain genomes for metagenomic binning, comparative biology and taxonomic classification.</title>
        <authorList>
            <person name="Goeker M."/>
        </authorList>
    </citation>
    <scope>NUCLEOTIDE SEQUENCE</scope>
    <source>
        <strain evidence="1">DSM 21943</strain>
    </source>
</reference>
<dbReference type="RefSeq" id="WP_204463770.1">
    <property type="nucleotide sequence ID" value="NZ_JAFBCV010000001.1"/>
</dbReference>
<comment type="caution">
    <text evidence="1">The sequence shown here is derived from an EMBL/GenBank/DDBJ whole genome shotgun (WGS) entry which is preliminary data.</text>
</comment>
<evidence type="ECO:0000313" key="1">
    <source>
        <dbReference type="EMBL" id="MBM7837003.1"/>
    </source>
</evidence>
<evidence type="ECO:0000313" key="2">
    <source>
        <dbReference type="Proteomes" id="UP001179280"/>
    </source>
</evidence>
<dbReference type="Proteomes" id="UP001179280">
    <property type="component" value="Unassembled WGS sequence"/>
</dbReference>
<accession>A0ABS2SNA2</accession>
<evidence type="ECO:0008006" key="3">
    <source>
        <dbReference type="Google" id="ProtNLM"/>
    </source>
</evidence>
<proteinExistence type="predicted"/>
<name>A0ABS2SNA2_9BACI</name>
<dbReference type="EMBL" id="JAFBCV010000001">
    <property type="protein sequence ID" value="MBM7837003.1"/>
    <property type="molecule type" value="Genomic_DNA"/>
</dbReference>
<organism evidence="1 2">
    <name type="scientific">Shouchella xiaoxiensis</name>
    <dbReference type="NCBI Taxonomy" id="766895"/>
    <lineage>
        <taxon>Bacteria</taxon>
        <taxon>Bacillati</taxon>
        <taxon>Bacillota</taxon>
        <taxon>Bacilli</taxon>
        <taxon>Bacillales</taxon>
        <taxon>Bacillaceae</taxon>
        <taxon>Shouchella</taxon>
    </lineage>
</organism>